<dbReference type="HOGENOM" id="CLU_2232614_0_0_6"/>
<evidence type="ECO:0000313" key="3">
    <source>
        <dbReference type="Proteomes" id="UP000029672"/>
    </source>
</evidence>
<dbReference type="AlphaFoldDB" id="A0A097ENH2"/>
<sequence length="105" mass="12038">MIIKMSNIQIYRLSLLLILSMVSLYISPVILFLLLFIGFMATSAFGVFTVISIIFIPIKLLHCLFVPNKDSYKELIDVLCIFIFSTFGTFMVLYFYIRDGKFDGG</sequence>
<keyword evidence="1" id="KW-0812">Transmembrane</keyword>
<feature type="transmembrane region" description="Helical" evidence="1">
    <location>
        <begin position="12"/>
        <end position="39"/>
    </location>
</feature>
<feature type="transmembrane region" description="Helical" evidence="1">
    <location>
        <begin position="78"/>
        <end position="97"/>
    </location>
</feature>
<reference evidence="2 3" key="1">
    <citation type="submission" date="2014-10" db="EMBL/GenBank/DDBJ databases">
        <title>Whole genome sequence of Francisella endociliophora strain FSC1006, isolated from a laboratory culture of the marine ciliate Euplotes raikovi.</title>
        <authorList>
            <person name="Granberg M."/>
            <person name="Backman S."/>
            <person name="Lundmark E."/>
            <person name="Nilsson E."/>
            <person name="Karlsson E."/>
            <person name="Thelaus J."/>
            <person name="Ohrman C."/>
            <person name="Larkeryd A."/>
            <person name="Stenberg P."/>
        </authorList>
    </citation>
    <scope>NUCLEOTIDE SEQUENCE [LARGE SCALE GENOMIC DNA]</scope>
    <source>
        <strain evidence="2 3">FSC1006</strain>
    </source>
</reference>
<dbReference type="STRING" id="1547445.LO80_03445"/>
<keyword evidence="3" id="KW-1185">Reference proteome</keyword>
<evidence type="ECO:0000313" key="2">
    <source>
        <dbReference type="EMBL" id="AIT09113.1"/>
    </source>
</evidence>
<keyword evidence="1" id="KW-0472">Membrane</keyword>
<accession>A0A097ENH2</accession>
<gene>
    <name evidence="2" type="ORF">LO80_03445</name>
</gene>
<protein>
    <submittedName>
        <fullName evidence="2">Uncharacterized protein</fullName>
    </submittedName>
</protein>
<organism evidence="2 3">
    <name type="scientific">Candidatus Francisella endociliophora</name>
    <dbReference type="NCBI Taxonomy" id="653937"/>
    <lineage>
        <taxon>Bacteria</taxon>
        <taxon>Pseudomonadati</taxon>
        <taxon>Pseudomonadota</taxon>
        <taxon>Gammaproteobacteria</taxon>
        <taxon>Thiotrichales</taxon>
        <taxon>Francisellaceae</taxon>
        <taxon>Francisella</taxon>
    </lineage>
</organism>
<keyword evidence="1" id="KW-1133">Transmembrane helix</keyword>
<name>A0A097ENH2_9GAMM</name>
<dbReference type="KEGG" id="frf:LO80_03445"/>
<dbReference type="Proteomes" id="UP000029672">
    <property type="component" value="Chromosome"/>
</dbReference>
<proteinExistence type="predicted"/>
<feature type="transmembrane region" description="Helical" evidence="1">
    <location>
        <begin position="45"/>
        <end position="66"/>
    </location>
</feature>
<dbReference type="EMBL" id="CP009574">
    <property type="protein sequence ID" value="AIT09113.1"/>
    <property type="molecule type" value="Genomic_DNA"/>
</dbReference>
<evidence type="ECO:0000256" key="1">
    <source>
        <dbReference type="SAM" id="Phobius"/>
    </source>
</evidence>